<name>A0A075HY51_9ARCH</name>
<evidence type="ECO:0000256" key="3">
    <source>
        <dbReference type="ARBA" id="ARBA00017600"/>
    </source>
</evidence>
<evidence type="ECO:0000259" key="6">
    <source>
        <dbReference type="SMART" id="SM00888"/>
    </source>
</evidence>
<proteinExistence type="inferred from homology"/>
<dbReference type="Pfam" id="PF00736">
    <property type="entry name" value="EF1_GNE"/>
    <property type="match status" value="1"/>
</dbReference>
<dbReference type="SUPFAM" id="SSF54984">
    <property type="entry name" value="eEF-1beta-like"/>
    <property type="match status" value="1"/>
</dbReference>
<dbReference type="Gene3D" id="3.30.70.60">
    <property type="match status" value="1"/>
</dbReference>
<feature type="domain" description="Translation elongation factor EF1B beta/delta subunit guanine nucleotide exchange" evidence="6">
    <location>
        <begin position="4"/>
        <end position="89"/>
    </location>
</feature>
<dbReference type="SMART" id="SM00888">
    <property type="entry name" value="EF1_GNE"/>
    <property type="match status" value="1"/>
</dbReference>
<comment type="function">
    <text evidence="1">Promotes the exchange of GDP for GTP in EF-1-alpha/GDP, thus allowing the regeneration of EF-1-alpha/GTP that could then be used to form the ternary complex EF-1-alpha/GTP/AAtRNA.</text>
</comment>
<dbReference type="PANTHER" id="PTHR39647">
    <property type="entry name" value="ELONGATION FACTOR 1-BETA"/>
    <property type="match status" value="1"/>
</dbReference>
<dbReference type="PANTHER" id="PTHR39647:SF1">
    <property type="entry name" value="ELONGATION FACTOR 1-BETA"/>
    <property type="match status" value="1"/>
</dbReference>
<dbReference type="EMBL" id="KF901168">
    <property type="protein sequence ID" value="AIF20579.1"/>
    <property type="molecule type" value="Genomic_DNA"/>
</dbReference>
<evidence type="ECO:0000256" key="1">
    <source>
        <dbReference type="ARBA" id="ARBA00003815"/>
    </source>
</evidence>
<evidence type="ECO:0000256" key="2">
    <source>
        <dbReference type="ARBA" id="ARBA00007411"/>
    </source>
</evidence>
<dbReference type="InterPro" id="IPR014038">
    <property type="entry name" value="EF1B_bsu/dsu_GNE"/>
</dbReference>
<evidence type="ECO:0000256" key="4">
    <source>
        <dbReference type="ARBA" id="ARBA00022768"/>
    </source>
</evidence>
<evidence type="ECO:0000256" key="5">
    <source>
        <dbReference type="ARBA" id="ARBA00022917"/>
    </source>
</evidence>
<comment type="similarity">
    <text evidence="2">Belongs to the EF-1-beta/EF-1-delta family.</text>
</comment>
<keyword evidence="5" id="KW-0648">Protein biosynthesis</keyword>
<sequence>MMSILVARVKISPTGPGLNASTFEPLISDIIPSGSKIRNVTEEPLAFGVFTIYSDIEFEDTPGALDVIEECLNKLEQVSELETIAVSNTSASTGEV</sequence>
<dbReference type="InterPro" id="IPR004542">
    <property type="entry name" value="Transl_elong_EF1B_B_arc"/>
</dbReference>
<reference evidence="7" key="1">
    <citation type="journal article" date="2014" name="Genome Biol. Evol.">
        <title>Pangenome evidence for extensive interdomain horizontal transfer affecting lineage core and shell genes in uncultured planktonic thaumarchaeota and euryarchaeota.</title>
        <authorList>
            <person name="Deschamps P."/>
            <person name="Zivanovic Y."/>
            <person name="Moreira D."/>
            <person name="Rodriguez-Valera F."/>
            <person name="Lopez-Garcia P."/>
        </authorList>
    </citation>
    <scope>NUCLEOTIDE SEQUENCE</scope>
</reference>
<dbReference type="InterPro" id="IPR014717">
    <property type="entry name" value="Transl_elong_EF1B/ribsomal_bS6"/>
</dbReference>
<accession>A0A075HY51</accession>
<dbReference type="InterPro" id="IPR036219">
    <property type="entry name" value="eEF-1beta-like_sf"/>
</dbReference>
<dbReference type="GO" id="GO:0003746">
    <property type="term" value="F:translation elongation factor activity"/>
    <property type="evidence" value="ECO:0007669"/>
    <property type="project" value="UniProtKB-KW"/>
</dbReference>
<keyword evidence="4 7" id="KW-0251">Elongation factor</keyword>
<dbReference type="AlphaFoldDB" id="A0A075HY51"/>
<evidence type="ECO:0000313" key="7">
    <source>
        <dbReference type="EMBL" id="AIF20579.1"/>
    </source>
</evidence>
<organism evidence="7">
    <name type="scientific">uncultured marine thaumarchaeote KM3_90_G11</name>
    <dbReference type="NCBI Taxonomy" id="1456344"/>
    <lineage>
        <taxon>Archaea</taxon>
        <taxon>Nitrososphaerota</taxon>
        <taxon>environmental samples</taxon>
    </lineage>
</organism>
<protein>
    <recommendedName>
        <fullName evidence="3">Elongation factor 1-beta</fullName>
    </recommendedName>
</protein>